<dbReference type="Bgee" id="ENSECAG00000037575">
    <property type="expression patterns" value="Expressed in leukocyte and 5 other cell types or tissues"/>
</dbReference>
<dbReference type="GeneTree" id="ENSGT00940000153143"/>
<reference evidence="4" key="3">
    <citation type="submission" date="2025-09" db="UniProtKB">
        <authorList>
            <consortium name="Ensembl"/>
        </authorList>
    </citation>
    <scope>IDENTIFICATION</scope>
    <source>
        <strain evidence="4">Thoroughbred</strain>
    </source>
</reference>
<keyword evidence="1" id="KW-0675">Receptor</keyword>
<evidence type="ECO:0000313" key="4">
    <source>
        <dbReference type="Ensembl" id="ENSECAP00000037851.2"/>
    </source>
</evidence>
<dbReference type="PANTHER" id="PTHR19256:SF62">
    <property type="entry name" value="IG-LIKE DOMAIN-CONTAINING PROTEIN"/>
    <property type="match status" value="1"/>
</dbReference>
<keyword evidence="5" id="KW-1185">Reference proteome</keyword>
<proteinExistence type="predicted"/>
<dbReference type="InterPro" id="IPR036179">
    <property type="entry name" value="Ig-like_dom_sf"/>
</dbReference>
<dbReference type="PANTHER" id="PTHR19256">
    <property type="entry name" value="T-CELL RECEPTOR GAMMA CHAIN"/>
    <property type="match status" value="1"/>
</dbReference>
<name>A0A3Q2HWX7_HORSE</name>
<sequence length="129" mass="14340">METDTTYMKFSWLTVTGKSMDKEHKCIVQHENNEGGVDQEILFPSVNKVVTSIFTATDSTKAHPKKESKATAINSIEACVKDEDNTLQLTSTYAYYGYLLLLLMSAVYFAIITICLLRRTAACANGKSL</sequence>
<dbReference type="PaxDb" id="9796-ENSECAP00000037851"/>
<evidence type="ECO:0008006" key="6">
    <source>
        <dbReference type="Google" id="ProtNLM"/>
    </source>
</evidence>
<dbReference type="AlphaFoldDB" id="A0A3Q2HWX7"/>
<keyword evidence="2" id="KW-0393">Immunoglobulin domain</keyword>
<dbReference type="Proteomes" id="UP000002281">
    <property type="component" value="Chromosome 4"/>
</dbReference>
<dbReference type="Gene3D" id="2.60.40.10">
    <property type="entry name" value="Immunoglobulins"/>
    <property type="match status" value="1"/>
</dbReference>
<keyword evidence="3" id="KW-0472">Membrane</keyword>
<dbReference type="Ensembl" id="ENSECAT00000045089.2">
    <property type="protein sequence ID" value="ENSECAP00000037851.2"/>
    <property type="gene ID" value="ENSECAG00000037575.3"/>
</dbReference>
<accession>A0A3Q2HWX7</accession>
<dbReference type="InParanoid" id="A0A3Q2HWX7"/>
<organism evidence="4 5">
    <name type="scientific">Equus caballus</name>
    <name type="common">Horse</name>
    <dbReference type="NCBI Taxonomy" id="9796"/>
    <lineage>
        <taxon>Eukaryota</taxon>
        <taxon>Metazoa</taxon>
        <taxon>Chordata</taxon>
        <taxon>Craniata</taxon>
        <taxon>Vertebrata</taxon>
        <taxon>Euteleostomi</taxon>
        <taxon>Mammalia</taxon>
        <taxon>Eutheria</taxon>
        <taxon>Laurasiatheria</taxon>
        <taxon>Perissodactyla</taxon>
        <taxon>Equidae</taxon>
        <taxon>Equus</taxon>
    </lineage>
</organism>
<dbReference type="SUPFAM" id="SSF48726">
    <property type="entry name" value="Immunoglobulin"/>
    <property type="match status" value="1"/>
</dbReference>
<protein>
    <recommendedName>
        <fullName evidence="6">Immunoglobulin C1-set domain-containing protein</fullName>
    </recommendedName>
</protein>
<dbReference type="InterPro" id="IPR013783">
    <property type="entry name" value="Ig-like_fold"/>
</dbReference>
<feature type="transmembrane region" description="Helical" evidence="3">
    <location>
        <begin position="95"/>
        <end position="117"/>
    </location>
</feature>
<evidence type="ECO:0000313" key="5">
    <source>
        <dbReference type="Proteomes" id="UP000002281"/>
    </source>
</evidence>
<evidence type="ECO:0000256" key="3">
    <source>
        <dbReference type="SAM" id="Phobius"/>
    </source>
</evidence>
<dbReference type="InterPro" id="IPR051117">
    <property type="entry name" value="TRG_var/const_region"/>
</dbReference>
<evidence type="ECO:0000256" key="2">
    <source>
        <dbReference type="ARBA" id="ARBA00023319"/>
    </source>
</evidence>
<reference evidence="4 5" key="1">
    <citation type="journal article" date="2009" name="Science">
        <title>Genome sequence, comparative analysis, and population genetics of the domestic horse.</title>
        <authorList>
            <consortium name="Broad Institute Genome Sequencing Platform"/>
            <consortium name="Broad Institute Whole Genome Assembly Team"/>
            <person name="Wade C.M."/>
            <person name="Giulotto E."/>
            <person name="Sigurdsson S."/>
            <person name="Zoli M."/>
            <person name="Gnerre S."/>
            <person name="Imsland F."/>
            <person name="Lear T.L."/>
            <person name="Adelson D.L."/>
            <person name="Bailey E."/>
            <person name="Bellone R.R."/>
            <person name="Bloecker H."/>
            <person name="Distl O."/>
            <person name="Edgar R.C."/>
            <person name="Garber M."/>
            <person name="Leeb T."/>
            <person name="Mauceli E."/>
            <person name="MacLeod J.N."/>
            <person name="Penedo M.C.T."/>
            <person name="Raison J.M."/>
            <person name="Sharpe T."/>
            <person name="Vogel J."/>
            <person name="Andersson L."/>
            <person name="Antczak D.F."/>
            <person name="Biagi T."/>
            <person name="Binns M.M."/>
            <person name="Chowdhary B.P."/>
            <person name="Coleman S.J."/>
            <person name="Della Valle G."/>
            <person name="Fryc S."/>
            <person name="Guerin G."/>
            <person name="Hasegawa T."/>
            <person name="Hill E.W."/>
            <person name="Jurka J."/>
            <person name="Kiialainen A."/>
            <person name="Lindgren G."/>
            <person name="Liu J."/>
            <person name="Magnani E."/>
            <person name="Mickelson J.R."/>
            <person name="Murray J."/>
            <person name="Nergadze S.G."/>
            <person name="Onofrio R."/>
            <person name="Pedroni S."/>
            <person name="Piras M.F."/>
            <person name="Raudsepp T."/>
            <person name="Rocchi M."/>
            <person name="Roeed K.H."/>
            <person name="Ryder O.A."/>
            <person name="Searle S."/>
            <person name="Skow L."/>
            <person name="Swinburne J.E."/>
            <person name="Syvaenen A.C."/>
            <person name="Tozaki T."/>
            <person name="Valberg S.J."/>
            <person name="Vaudin M."/>
            <person name="White J.R."/>
            <person name="Zody M.C."/>
            <person name="Lander E.S."/>
            <person name="Lindblad-Toh K."/>
        </authorList>
    </citation>
    <scope>NUCLEOTIDE SEQUENCE [LARGE SCALE GENOMIC DNA]</scope>
    <source>
        <strain evidence="4 5">Thoroughbred</strain>
    </source>
</reference>
<evidence type="ECO:0000256" key="1">
    <source>
        <dbReference type="ARBA" id="ARBA00023170"/>
    </source>
</evidence>
<keyword evidence="3" id="KW-0812">Transmembrane</keyword>
<reference evidence="4" key="2">
    <citation type="submission" date="2025-08" db="UniProtKB">
        <authorList>
            <consortium name="Ensembl"/>
        </authorList>
    </citation>
    <scope>IDENTIFICATION</scope>
    <source>
        <strain evidence="4">Thoroughbred</strain>
    </source>
</reference>
<keyword evidence="3" id="KW-1133">Transmembrane helix</keyword>